<reference evidence="2" key="2">
    <citation type="submission" date="2013-11" db="EMBL/GenBank/DDBJ databases">
        <title>The Genome Sequence of Phytophthora parasitica IAC_01/95.</title>
        <authorList>
            <consortium name="The Broad Institute Genomics Platform"/>
            <person name="Russ C."/>
            <person name="Tyler B."/>
            <person name="Panabieres F."/>
            <person name="Shan W."/>
            <person name="Tripathy S."/>
            <person name="Grunwald N."/>
            <person name="Machado M."/>
            <person name="Johnson C.S."/>
            <person name="Arredondo F."/>
            <person name="Hong C."/>
            <person name="Coffey M."/>
            <person name="Young S.K."/>
            <person name="Zeng Q."/>
            <person name="Gargeya S."/>
            <person name="Fitzgerald M."/>
            <person name="Abouelleil A."/>
            <person name="Alvarado L."/>
            <person name="Chapman S.B."/>
            <person name="Gainer-Dewar J."/>
            <person name="Goldberg J."/>
            <person name="Griggs A."/>
            <person name="Gujja S."/>
            <person name="Hansen M."/>
            <person name="Howarth C."/>
            <person name="Imamovic A."/>
            <person name="Ireland A."/>
            <person name="Larimer J."/>
            <person name="McCowan C."/>
            <person name="Murphy C."/>
            <person name="Pearson M."/>
            <person name="Poon T.W."/>
            <person name="Priest M."/>
            <person name="Roberts A."/>
            <person name="Saif S."/>
            <person name="Shea T."/>
            <person name="Sykes S."/>
            <person name="Wortman J."/>
            <person name="Nusbaum C."/>
            <person name="Birren B."/>
        </authorList>
    </citation>
    <scope>NUCLEOTIDE SEQUENCE [LARGE SCALE GENOMIC DNA]</scope>
    <source>
        <strain evidence="2">IAC_01/95</strain>
    </source>
</reference>
<evidence type="ECO:0000313" key="1">
    <source>
        <dbReference type="EMBL" id="ETM00576.1"/>
    </source>
</evidence>
<accession>W2LVB3</accession>
<gene>
    <name evidence="2" type="ORF">L914_02783</name>
    <name evidence="1" type="ORF">L917_02713</name>
</gene>
<protein>
    <submittedName>
        <fullName evidence="1">Uncharacterized protein</fullName>
    </submittedName>
</protein>
<name>W2LVB3_PHYNI</name>
<sequence length="76" mass="8668">MLKVLDHQHEQGRILRQWTDTYHGRSPPAFQSNDPLRIGLAQHIPGDTTCRHQHVTSVTPCEEISTLDDDDAVKRP</sequence>
<dbReference type="AlphaFoldDB" id="W2LVB3"/>
<organism evidence="1">
    <name type="scientific">Phytophthora nicotianae</name>
    <name type="common">Potato buckeye rot agent</name>
    <name type="synonym">Phytophthora parasitica</name>
    <dbReference type="NCBI Taxonomy" id="4792"/>
    <lineage>
        <taxon>Eukaryota</taxon>
        <taxon>Sar</taxon>
        <taxon>Stramenopiles</taxon>
        <taxon>Oomycota</taxon>
        <taxon>Peronosporomycetes</taxon>
        <taxon>Peronosporales</taxon>
        <taxon>Peronosporaceae</taxon>
        <taxon>Phytophthora</taxon>
    </lineage>
</organism>
<dbReference type="EMBL" id="KI677975">
    <property type="protein sequence ID" value="ETM00576.1"/>
    <property type="molecule type" value="Genomic_DNA"/>
</dbReference>
<reference evidence="1" key="1">
    <citation type="submission" date="2013-11" db="EMBL/GenBank/DDBJ databases">
        <title>The Genome Sequence of Phytophthora parasitica CHvinca01.</title>
        <authorList>
            <consortium name="The Broad Institute Genomics Platform"/>
            <person name="Russ C."/>
            <person name="Tyler B."/>
            <person name="Panabieres F."/>
            <person name="Shan W."/>
            <person name="Tripathy S."/>
            <person name="Grunwald N."/>
            <person name="Machado M."/>
            <person name="Johnson C.S."/>
            <person name="Arredondo F."/>
            <person name="Hong C."/>
            <person name="Coffey M."/>
            <person name="Young S.K."/>
            <person name="Zeng Q."/>
            <person name="Gargeya S."/>
            <person name="Fitzgerald M."/>
            <person name="Abouelleil A."/>
            <person name="Alvarado L."/>
            <person name="Chapman S.B."/>
            <person name="Gainer-Dewar J."/>
            <person name="Goldberg J."/>
            <person name="Griggs A."/>
            <person name="Gujja S."/>
            <person name="Hansen M."/>
            <person name="Howarth C."/>
            <person name="Imamovic A."/>
            <person name="Ireland A."/>
            <person name="Larimer J."/>
            <person name="McCowan C."/>
            <person name="Murphy C."/>
            <person name="Pearson M."/>
            <person name="Poon T.W."/>
            <person name="Priest M."/>
            <person name="Roberts A."/>
            <person name="Saif S."/>
            <person name="Shea T."/>
            <person name="Sykes S."/>
            <person name="Wortman J."/>
            <person name="Nusbaum C."/>
            <person name="Birren B."/>
        </authorList>
    </citation>
    <scope>NUCLEOTIDE SEQUENCE [LARGE SCALE GENOMIC DNA]</scope>
    <source>
        <strain evidence="1">CHvinca01</strain>
    </source>
</reference>
<proteinExistence type="predicted"/>
<dbReference type="EMBL" id="KI691215">
    <property type="protein sequence ID" value="ETM53769.1"/>
    <property type="molecule type" value="Genomic_DNA"/>
</dbReference>
<evidence type="ECO:0000313" key="2">
    <source>
        <dbReference type="EMBL" id="ETM53769.1"/>
    </source>
</evidence>
<dbReference type="Proteomes" id="UP000054423">
    <property type="component" value="Unassembled WGS sequence"/>
</dbReference>
<dbReference type="Proteomes" id="UP000054532">
    <property type="component" value="Unassembled WGS sequence"/>
</dbReference>